<dbReference type="InterPro" id="IPR029058">
    <property type="entry name" value="AB_hydrolase_fold"/>
</dbReference>
<dbReference type="Gene3D" id="3.40.50.1820">
    <property type="entry name" value="alpha/beta hydrolase"/>
    <property type="match status" value="1"/>
</dbReference>
<dbReference type="RefSeq" id="WP_090195018.1">
    <property type="nucleotide sequence ID" value="NZ_LT629785.1"/>
</dbReference>
<protein>
    <submittedName>
        <fullName evidence="2">Pimeloyl-ACP methyl ester carboxylesterase</fullName>
    </submittedName>
</protein>
<evidence type="ECO:0000259" key="1">
    <source>
        <dbReference type="Pfam" id="PF12697"/>
    </source>
</evidence>
<proteinExistence type="predicted"/>
<dbReference type="Pfam" id="PF12697">
    <property type="entry name" value="Abhydrolase_6"/>
    <property type="match status" value="1"/>
</dbReference>
<keyword evidence="3" id="KW-1185">Reference proteome</keyword>
<gene>
    <name evidence="2" type="ORF">SAMN05216296_2215</name>
</gene>
<dbReference type="InterPro" id="IPR000073">
    <property type="entry name" value="AB_hydrolase_1"/>
</dbReference>
<reference evidence="3" key="1">
    <citation type="submission" date="2016-10" db="EMBL/GenBank/DDBJ databases">
        <authorList>
            <person name="Varghese N."/>
            <person name="Submissions S."/>
        </authorList>
    </citation>
    <scope>NUCLEOTIDE SEQUENCE [LARGE SCALE GENOMIC DNA]</scope>
    <source>
        <strain evidence="3">DSM 17875</strain>
    </source>
</reference>
<name>A0A1H2GD48_9PSED</name>
<dbReference type="EMBL" id="LT629785">
    <property type="protein sequence ID" value="SDU17557.1"/>
    <property type="molecule type" value="Genomic_DNA"/>
</dbReference>
<organism evidence="2 3">
    <name type="scientific">Pseudomonas pohangensis</name>
    <dbReference type="NCBI Taxonomy" id="364197"/>
    <lineage>
        <taxon>Bacteria</taxon>
        <taxon>Pseudomonadati</taxon>
        <taxon>Pseudomonadota</taxon>
        <taxon>Gammaproteobacteria</taxon>
        <taxon>Pseudomonadales</taxon>
        <taxon>Pseudomonadaceae</taxon>
        <taxon>Pseudomonas</taxon>
    </lineage>
</organism>
<dbReference type="Proteomes" id="UP000243232">
    <property type="component" value="Chromosome I"/>
</dbReference>
<sequence length="272" mass="29206">MKLFSCGAADGRLVIYFHGAPGAPEECSLFDHYAQADGLTVVSLDRFAAEASLQGEGYFRALASEILACAGTGQVHFVGFSIGAFVALQTTRHMQGRVASLDLISAAAPLQVGNFLPDMAGQQVFLLAGKWPLLFRLLSTWQGWLARFAPGLLFRMLFASAQAADRQLLASSQFRQQCIVQLRHCFVGQLPGYLRDVQSYVQPWSAGLGAIKTPTRIWHGAEDNWSPTAMAGYLGAALPGCEQVTILPGLSHYSCLQQVVPEVCAAIGAARG</sequence>
<accession>A0A1H2GD48</accession>
<dbReference type="OrthoDB" id="9779853at2"/>
<feature type="domain" description="AB hydrolase-1" evidence="1">
    <location>
        <begin position="15"/>
        <end position="263"/>
    </location>
</feature>
<evidence type="ECO:0000313" key="3">
    <source>
        <dbReference type="Proteomes" id="UP000243232"/>
    </source>
</evidence>
<dbReference type="STRING" id="364197.SAMN05216296_2215"/>
<dbReference type="AlphaFoldDB" id="A0A1H2GD48"/>
<evidence type="ECO:0000313" key="2">
    <source>
        <dbReference type="EMBL" id="SDU17557.1"/>
    </source>
</evidence>
<dbReference type="SUPFAM" id="SSF53474">
    <property type="entry name" value="alpha/beta-Hydrolases"/>
    <property type="match status" value="1"/>
</dbReference>